<dbReference type="Gene3D" id="3.90.1310.10">
    <property type="entry name" value="Penicillin-binding protein 2a (Domain 2)"/>
    <property type="match status" value="1"/>
</dbReference>
<evidence type="ECO:0000256" key="5">
    <source>
        <dbReference type="ARBA" id="ARBA00022692"/>
    </source>
</evidence>
<evidence type="ECO:0000256" key="3">
    <source>
        <dbReference type="ARBA" id="ARBA00022475"/>
    </source>
</evidence>
<name>A0ABT1MEW7_9BACT</name>
<keyword evidence="4" id="KW-0121">Carboxypeptidase</keyword>
<comment type="caution">
    <text evidence="14">The sequence shown here is derived from an EMBL/GenBank/DDBJ whole genome shotgun (WGS) entry which is preliminary data.</text>
</comment>
<dbReference type="InterPro" id="IPR050515">
    <property type="entry name" value="Beta-lactam/transpept"/>
</dbReference>
<dbReference type="Pfam" id="PF00905">
    <property type="entry name" value="Transpeptidase"/>
    <property type="match status" value="1"/>
</dbReference>
<feature type="transmembrane region" description="Helical" evidence="11">
    <location>
        <begin position="12"/>
        <end position="31"/>
    </location>
</feature>
<organism evidence="14 15">
    <name type="scientific">Coprobacter tertius</name>
    <dbReference type="NCBI Taxonomy" id="2944915"/>
    <lineage>
        <taxon>Bacteria</taxon>
        <taxon>Pseudomonadati</taxon>
        <taxon>Bacteroidota</taxon>
        <taxon>Bacteroidia</taxon>
        <taxon>Bacteroidales</taxon>
        <taxon>Barnesiellaceae</taxon>
        <taxon>Coprobacter</taxon>
    </lineage>
</organism>
<keyword evidence="9 11" id="KW-0472">Membrane</keyword>
<dbReference type="Proteomes" id="UP001205603">
    <property type="component" value="Unassembled WGS sequence"/>
</dbReference>
<keyword evidence="6" id="KW-0133">Cell shape</keyword>
<dbReference type="EMBL" id="JANDHW010000003">
    <property type="protein sequence ID" value="MCP9611178.1"/>
    <property type="molecule type" value="Genomic_DNA"/>
</dbReference>
<keyword evidence="15" id="KW-1185">Reference proteome</keyword>
<dbReference type="InterPro" id="IPR005311">
    <property type="entry name" value="PBP_dimer"/>
</dbReference>
<evidence type="ECO:0000256" key="4">
    <source>
        <dbReference type="ARBA" id="ARBA00022645"/>
    </source>
</evidence>
<evidence type="ECO:0000259" key="13">
    <source>
        <dbReference type="Pfam" id="PF03717"/>
    </source>
</evidence>
<dbReference type="InterPro" id="IPR012338">
    <property type="entry name" value="Beta-lactam/transpept-like"/>
</dbReference>
<evidence type="ECO:0000259" key="12">
    <source>
        <dbReference type="Pfam" id="PF00905"/>
    </source>
</evidence>
<dbReference type="PANTHER" id="PTHR30627">
    <property type="entry name" value="PEPTIDOGLYCAN D,D-TRANSPEPTIDASE"/>
    <property type="match status" value="1"/>
</dbReference>
<evidence type="ECO:0000256" key="7">
    <source>
        <dbReference type="ARBA" id="ARBA00022984"/>
    </source>
</evidence>
<evidence type="ECO:0000256" key="11">
    <source>
        <dbReference type="SAM" id="Phobius"/>
    </source>
</evidence>
<evidence type="ECO:0000256" key="2">
    <source>
        <dbReference type="ARBA" id="ARBA00004236"/>
    </source>
</evidence>
<accession>A0ABT1MEW7</accession>
<sequence>MKNDYNLEKRKFVIGGTMLLVGLIYLIRLFLLQVPDNDYKTFADSNAFLKKIQYPSRGLIYDRNDKLLVYNQPAYDIMMIMREVQPFDTLDFCNTIGITKEQFHRRIAMVKDRRLNPGYSAYTPQTFISQLSAQDYGRLQEKLYKFPGFFIQNRMLRQYTYNSGANILGNIREVSLRDIENDDYYIRGDYTGDLGVEKSYEKYLRGEKGVEILLRDAHGRIKGRFENGIYDESPVSGKNLKLSIDVELQEYGEKLMKNKIGAIVAIEPSTGEVLALVSSPGYDPSSLIGRERGKNYLALNRNPYKPLYDRAIMATYPPGSTFKPTQGLIYLQEGIISTGTMYPCYHGFISGRLRVGCHVHESPLSLLPAIRTSCNAYFCYGLKSMLDNRQKYRSTSEAFEIWKDYMVSMGYGYRLGIDLPGESRGFIPNSNYYSKIYGENRWRALTIISIAIGQGEILATPLQIANLSATIANRGYFYTPHVVKEIQDNNLDKAFTTKHYTKVDPQYYEAMVEGMRMAVTGGTCRMGAIPGIEMCGKTGTAQNPHGKDHSAFMGFAPMNNPKIAICVYVENAGFGATYGVPIGSLMIEKYLKGKISPEREWIEQNMLKANTIIFSGIKGN</sequence>
<dbReference type="Gene3D" id="3.30.1390.30">
    <property type="entry name" value="Penicillin-binding protein 2a, domain 3"/>
    <property type="match status" value="1"/>
</dbReference>
<keyword evidence="10" id="KW-0961">Cell wall biogenesis/degradation</keyword>
<proteinExistence type="predicted"/>
<dbReference type="Gene3D" id="3.40.710.10">
    <property type="entry name" value="DD-peptidase/beta-lactamase superfamily"/>
    <property type="match status" value="1"/>
</dbReference>
<evidence type="ECO:0000256" key="9">
    <source>
        <dbReference type="ARBA" id="ARBA00023136"/>
    </source>
</evidence>
<keyword evidence="4" id="KW-0378">Hydrolase</keyword>
<dbReference type="Pfam" id="PF03717">
    <property type="entry name" value="PBP_dimer"/>
    <property type="match status" value="1"/>
</dbReference>
<evidence type="ECO:0000313" key="15">
    <source>
        <dbReference type="Proteomes" id="UP001205603"/>
    </source>
</evidence>
<keyword evidence="4" id="KW-0645">Protease</keyword>
<dbReference type="InterPro" id="IPR001460">
    <property type="entry name" value="PCN-bd_Tpept"/>
</dbReference>
<reference evidence="14 15" key="1">
    <citation type="submission" date="2022-07" db="EMBL/GenBank/DDBJ databases">
        <title>Fecal culturing of patients with breast cancer.</title>
        <authorList>
            <person name="Teng N.M.Y."/>
            <person name="Kiu R."/>
            <person name="Evans R."/>
            <person name="Baker D.J."/>
            <person name="Zenner C."/>
            <person name="Robinson S.D."/>
            <person name="Hall L.J."/>
        </authorList>
    </citation>
    <scope>NUCLEOTIDE SEQUENCE [LARGE SCALE GENOMIC DNA]</scope>
    <source>
        <strain evidence="14 15">LH1063</strain>
    </source>
</reference>
<evidence type="ECO:0000256" key="6">
    <source>
        <dbReference type="ARBA" id="ARBA00022960"/>
    </source>
</evidence>
<feature type="domain" description="Penicillin-binding protein transpeptidase" evidence="12">
    <location>
        <begin position="261"/>
        <end position="574"/>
    </location>
</feature>
<keyword evidence="5 11" id="KW-0812">Transmembrane</keyword>
<keyword evidence="3" id="KW-1003">Cell membrane</keyword>
<evidence type="ECO:0000256" key="10">
    <source>
        <dbReference type="ARBA" id="ARBA00023316"/>
    </source>
</evidence>
<dbReference type="PANTHER" id="PTHR30627:SF2">
    <property type="entry name" value="PEPTIDOGLYCAN D,D-TRANSPEPTIDASE MRDA"/>
    <property type="match status" value="1"/>
</dbReference>
<protein>
    <submittedName>
        <fullName evidence="14">Penicillin-binding transpeptidase domain-containing protein</fullName>
    </submittedName>
</protein>
<dbReference type="SUPFAM" id="SSF56601">
    <property type="entry name" value="beta-lactamase/transpeptidase-like"/>
    <property type="match status" value="1"/>
</dbReference>
<comment type="subcellular location">
    <subcellularLocation>
        <location evidence="2">Cell membrane</location>
    </subcellularLocation>
    <subcellularLocation>
        <location evidence="1">Membrane</location>
        <topology evidence="1">Single-pass membrane protein</topology>
    </subcellularLocation>
</comment>
<dbReference type="InterPro" id="IPR036138">
    <property type="entry name" value="PBP_dimer_sf"/>
</dbReference>
<feature type="domain" description="Penicillin-binding protein dimerisation" evidence="13">
    <location>
        <begin position="53"/>
        <end position="222"/>
    </location>
</feature>
<keyword evidence="8 11" id="KW-1133">Transmembrane helix</keyword>
<evidence type="ECO:0000313" key="14">
    <source>
        <dbReference type="EMBL" id="MCP9611178.1"/>
    </source>
</evidence>
<evidence type="ECO:0000256" key="8">
    <source>
        <dbReference type="ARBA" id="ARBA00022989"/>
    </source>
</evidence>
<gene>
    <name evidence="14" type="ORF">NMU02_03615</name>
</gene>
<evidence type="ECO:0000256" key="1">
    <source>
        <dbReference type="ARBA" id="ARBA00004167"/>
    </source>
</evidence>
<keyword evidence="7" id="KW-0573">Peptidoglycan synthesis</keyword>
<dbReference type="SUPFAM" id="SSF56519">
    <property type="entry name" value="Penicillin binding protein dimerisation domain"/>
    <property type="match status" value="1"/>
</dbReference>
<dbReference type="RefSeq" id="WP_255025876.1">
    <property type="nucleotide sequence ID" value="NZ_JANDHW010000003.1"/>
</dbReference>